<reference evidence="2 3" key="2">
    <citation type="submission" date="2007-08" db="EMBL/GenBank/DDBJ databases">
        <authorList>
            <person name="Fulton L."/>
            <person name="Clifton S."/>
            <person name="Fulton B."/>
            <person name="Xu J."/>
            <person name="Minx P."/>
            <person name="Pepin K.H."/>
            <person name="Johnson M."/>
            <person name="Thiruvilangam P."/>
            <person name="Bhonagiri V."/>
            <person name="Nash W.E."/>
            <person name="Wang C."/>
            <person name="Mardis E.R."/>
            <person name="Wilson R.K."/>
        </authorList>
    </citation>
    <scope>NUCLEOTIDE SEQUENCE [LARGE SCALE GENOMIC DNA]</scope>
    <source>
        <strain evidence="2 3">DSM 753</strain>
    </source>
</reference>
<keyword evidence="1" id="KW-0812">Transmembrane</keyword>
<sequence length="39" mass="4464">MCEILNIYRISRLVKKSIKKLLFCVLIKITAGLAPFINV</sequence>
<dbReference type="AlphaFoldDB" id="A7VRZ6"/>
<dbReference type="EMBL" id="ABCB02000017">
    <property type="protein sequence ID" value="EDO61826.1"/>
    <property type="molecule type" value="Genomic_DNA"/>
</dbReference>
<keyword evidence="1" id="KW-1133">Transmembrane helix</keyword>
<evidence type="ECO:0000313" key="3">
    <source>
        <dbReference type="Proteomes" id="UP000003490"/>
    </source>
</evidence>
<comment type="caution">
    <text evidence="2">The sequence shown here is derived from an EMBL/GenBank/DDBJ whole genome shotgun (WGS) entry which is preliminary data.</text>
</comment>
<dbReference type="HOGENOM" id="CLU_3307394_0_0_9"/>
<keyword evidence="1" id="KW-0472">Membrane</keyword>
<proteinExistence type="predicted"/>
<name>A7VRZ6_9FIRM</name>
<dbReference type="Proteomes" id="UP000003490">
    <property type="component" value="Unassembled WGS sequence"/>
</dbReference>
<gene>
    <name evidence="2" type="ORF">CLOLEP_01333</name>
</gene>
<accession>A7VRZ6</accession>
<evidence type="ECO:0000256" key="1">
    <source>
        <dbReference type="SAM" id="Phobius"/>
    </source>
</evidence>
<organism evidence="2 3">
    <name type="scientific">[Clostridium] leptum DSM 753</name>
    <dbReference type="NCBI Taxonomy" id="428125"/>
    <lineage>
        <taxon>Bacteria</taxon>
        <taxon>Bacillati</taxon>
        <taxon>Bacillota</taxon>
        <taxon>Clostridia</taxon>
        <taxon>Eubacteriales</taxon>
        <taxon>Oscillospiraceae</taxon>
        <taxon>Oscillospiraceae incertae sedis</taxon>
    </lineage>
</organism>
<evidence type="ECO:0000313" key="2">
    <source>
        <dbReference type="EMBL" id="EDO61826.1"/>
    </source>
</evidence>
<protein>
    <submittedName>
        <fullName evidence="2">Uncharacterized protein</fullName>
    </submittedName>
</protein>
<reference evidence="2 3" key="1">
    <citation type="submission" date="2007-08" db="EMBL/GenBank/DDBJ databases">
        <title>Draft genome sequence of Clostridium leptum (DSM 753).</title>
        <authorList>
            <person name="Sudarsanam P."/>
            <person name="Ley R."/>
            <person name="Guruge J."/>
            <person name="Turnbaugh P.J."/>
            <person name="Mahowald M."/>
            <person name="Liep D."/>
            <person name="Gordon J."/>
        </authorList>
    </citation>
    <scope>NUCLEOTIDE SEQUENCE [LARGE SCALE GENOMIC DNA]</scope>
    <source>
        <strain evidence="2 3">DSM 753</strain>
    </source>
</reference>
<feature type="transmembrane region" description="Helical" evidence="1">
    <location>
        <begin position="21"/>
        <end position="37"/>
    </location>
</feature>